<dbReference type="Proteomes" id="UP000297149">
    <property type="component" value="Chromosome"/>
</dbReference>
<dbReference type="RefSeq" id="WP_123614744.1">
    <property type="nucleotide sequence ID" value="NZ_CAXHQF010000033.1"/>
</dbReference>
<keyword evidence="1" id="KW-0732">Signal</keyword>
<sequence>MKVIIFLIASVFGIFAHANDLDMFCLKGPVDSVCIIMNDAGLEWQNEFCFDEQGFLVEMDGGDIDCKRDGFGRMISIIVEDAYEDNEEAFTTIEMHLTYDRAGRVSKVKSMSADEIWTQNYRYDHNGLLKERDYDSVDQDEALKYTYLKFDDYGNWTKRVEKLQSMDSEIIQIRNITYRK</sequence>
<dbReference type="Gene3D" id="2.180.10.10">
    <property type="entry name" value="RHS repeat-associated core"/>
    <property type="match status" value="1"/>
</dbReference>
<evidence type="ECO:0008006" key="4">
    <source>
        <dbReference type="Google" id="ProtNLM"/>
    </source>
</evidence>
<dbReference type="EMBL" id="CP039396">
    <property type="protein sequence ID" value="QCD43137.1"/>
    <property type="molecule type" value="Genomic_DNA"/>
</dbReference>
<evidence type="ECO:0000313" key="2">
    <source>
        <dbReference type="EMBL" id="QCD43137.1"/>
    </source>
</evidence>
<dbReference type="KEGG" id="ddb:E7747_13140"/>
<feature type="chain" id="PRO_5020845273" description="YD repeat-containing protein" evidence="1">
    <location>
        <begin position="19"/>
        <end position="180"/>
    </location>
</feature>
<protein>
    <recommendedName>
        <fullName evidence="4">YD repeat-containing protein</fullName>
    </recommendedName>
</protein>
<evidence type="ECO:0000313" key="3">
    <source>
        <dbReference type="Proteomes" id="UP000297149"/>
    </source>
</evidence>
<gene>
    <name evidence="2" type="ORF">E7747_13140</name>
</gene>
<accession>A0A4P7W526</accession>
<keyword evidence="3" id="KW-1185">Reference proteome</keyword>
<proteinExistence type="predicted"/>
<organism evidence="2 3">
    <name type="scientific">Duncaniella dubosii</name>
    <dbReference type="NCBI Taxonomy" id="2518971"/>
    <lineage>
        <taxon>Bacteria</taxon>
        <taxon>Pseudomonadati</taxon>
        <taxon>Bacteroidota</taxon>
        <taxon>Bacteroidia</taxon>
        <taxon>Bacteroidales</taxon>
        <taxon>Muribaculaceae</taxon>
        <taxon>Duncaniella</taxon>
    </lineage>
</organism>
<dbReference type="AlphaFoldDB" id="A0A4P7W526"/>
<evidence type="ECO:0000256" key="1">
    <source>
        <dbReference type="SAM" id="SignalP"/>
    </source>
</evidence>
<feature type="signal peptide" evidence="1">
    <location>
        <begin position="1"/>
        <end position="18"/>
    </location>
</feature>
<name>A0A4P7W526_9BACT</name>
<reference evidence="3" key="1">
    <citation type="submission" date="2019-02" db="EMBL/GenBank/DDBJ databases">
        <title>Isolation and identification of novel species under the genus Muribaculum.</title>
        <authorList>
            <person name="Miyake S."/>
            <person name="Ding Y."/>
            <person name="Low A."/>
            <person name="Soh M."/>
            <person name="Seedorf H."/>
        </authorList>
    </citation>
    <scope>NUCLEOTIDE SEQUENCE [LARGE SCALE GENOMIC DNA]</scope>
    <source>
        <strain evidence="3">H5</strain>
    </source>
</reference>